<feature type="transmembrane region" description="Helical" evidence="1">
    <location>
        <begin position="20"/>
        <end position="41"/>
    </location>
</feature>
<name>A0AAQ4EN89_AMBAM</name>
<evidence type="ECO:0008006" key="4">
    <source>
        <dbReference type="Google" id="ProtNLM"/>
    </source>
</evidence>
<evidence type="ECO:0000313" key="3">
    <source>
        <dbReference type="Proteomes" id="UP001321473"/>
    </source>
</evidence>
<keyword evidence="1" id="KW-0812">Transmembrane</keyword>
<evidence type="ECO:0000313" key="2">
    <source>
        <dbReference type="EMBL" id="KAK8776264.1"/>
    </source>
</evidence>
<evidence type="ECO:0000256" key="1">
    <source>
        <dbReference type="SAM" id="Phobius"/>
    </source>
</evidence>
<keyword evidence="3" id="KW-1185">Reference proteome</keyword>
<organism evidence="2 3">
    <name type="scientific">Amblyomma americanum</name>
    <name type="common">Lone star tick</name>
    <dbReference type="NCBI Taxonomy" id="6943"/>
    <lineage>
        <taxon>Eukaryota</taxon>
        <taxon>Metazoa</taxon>
        <taxon>Ecdysozoa</taxon>
        <taxon>Arthropoda</taxon>
        <taxon>Chelicerata</taxon>
        <taxon>Arachnida</taxon>
        <taxon>Acari</taxon>
        <taxon>Parasitiformes</taxon>
        <taxon>Ixodida</taxon>
        <taxon>Ixodoidea</taxon>
        <taxon>Ixodidae</taxon>
        <taxon>Amblyomminae</taxon>
        <taxon>Amblyomma</taxon>
    </lineage>
</organism>
<dbReference type="EMBL" id="JARKHS020013172">
    <property type="protein sequence ID" value="KAK8776264.1"/>
    <property type="molecule type" value="Genomic_DNA"/>
</dbReference>
<keyword evidence="1" id="KW-0472">Membrane</keyword>
<proteinExistence type="predicted"/>
<dbReference type="Proteomes" id="UP001321473">
    <property type="component" value="Unassembled WGS sequence"/>
</dbReference>
<comment type="caution">
    <text evidence="2">The sequence shown here is derived from an EMBL/GenBank/DDBJ whole genome shotgun (WGS) entry which is preliminary data.</text>
</comment>
<accession>A0AAQ4EN89</accession>
<gene>
    <name evidence="2" type="ORF">V5799_030391</name>
</gene>
<dbReference type="AlphaFoldDB" id="A0AAQ4EN89"/>
<reference evidence="2 3" key="1">
    <citation type="journal article" date="2023" name="Arcadia Sci">
        <title>De novo assembly of a long-read Amblyomma americanum tick genome.</title>
        <authorList>
            <person name="Chou S."/>
            <person name="Poskanzer K.E."/>
            <person name="Rollins M."/>
            <person name="Thuy-Boun P.S."/>
        </authorList>
    </citation>
    <scope>NUCLEOTIDE SEQUENCE [LARGE SCALE GENOMIC DNA]</scope>
    <source>
        <strain evidence="2">F_SG_1</strain>
        <tissue evidence="2">Salivary glands</tissue>
    </source>
</reference>
<protein>
    <recommendedName>
        <fullName evidence="4">Monocarboxylate transporter</fullName>
    </recommendedName>
</protein>
<sequence>MSQHLEPLKLRMDRGWGVAGAAGLAAFFTVVMMTNAGFFYMSFIEELNVDRASASWPASVMSVVSHSAG</sequence>
<keyword evidence="1" id="KW-1133">Transmembrane helix</keyword>